<evidence type="ECO:0000256" key="3">
    <source>
        <dbReference type="ARBA" id="ARBA00022679"/>
    </source>
</evidence>
<dbReference type="InterPro" id="IPR012337">
    <property type="entry name" value="RNaseH-like_sf"/>
</dbReference>
<evidence type="ECO:0000256" key="6">
    <source>
        <dbReference type="ARBA" id="ARBA00023125"/>
    </source>
</evidence>
<evidence type="ECO:0000256" key="5">
    <source>
        <dbReference type="ARBA" id="ARBA00022932"/>
    </source>
</evidence>
<protein>
    <recommendedName>
        <fullName evidence="2">DNA-directed DNA polymerase</fullName>
        <ecNumber evidence="2">2.7.7.7</ecNumber>
    </recommendedName>
</protein>
<dbReference type="PANTHER" id="PTHR10322:SF23">
    <property type="entry name" value="DNA POLYMERASE DELTA CATALYTIC SUBUNIT"/>
    <property type="match status" value="1"/>
</dbReference>
<dbReference type="Gene3D" id="1.10.287.690">
    <property type="entry name" value="Helix hairpin bin"/>
    <property type="match status" value="1"/>
</dbReference>
<dbReference type="PROSITE" id="PS00116">
    <property type="entry name" value="DNA_POLYMERASE_B"/>
    <property type="match status" value="1"/>
</dbReference>
<dbReference type="Gene3D" id="1.10.132.60">
    <property type="entry name" value="DNA polymerase family B, C-terminal domain"/>
    <property type="match status" value="1"/>
</dbReference>
<dbReference type="InterPro" id="IPR050240">
    <property type="entry name" value="DNA_pol_type-B"/>
</dbReference>
<dbReference type="EMBL" id="MN740273">
    <property type="protein sequence ID" value="QHT97212.1"/>
    <property type="molecule type" value="Genomic_DNA"/>
</dbReference>
<organism evidence="10">
    <name type="scientific">viral metagenome</name>
    <dbReference type="NCBI Taxonomy" id="1070528"/>
    <lineage>
        <taxon>unclassified sequences</taxon>
        <taxon>metagenomes</taxon>
        <taxon>organismal metagenomes</taxon>
    </lineage>
</organism>
<evidence type="ECO:0000313" key="10">
    <source>
        <dbReference type="EMBL" id="QHT97212.1"/>
    </source>
</evidence>
<proteinExistence type="inferred from homology"/>
<evidence type="ECO:0000259" key="8">
    <source>
        <dbReference type="Pfam" id="PF00136"/>
    </source>
</evidence>
<feature type="domain" description="DNA-directed DNA polymerase family B exonuclease" evidence="9">
    <location>
        <begin position="190"/>
        <end position="270"/>
    </location>
</feature>
<name>A0A6C0IVV0_9ZZZZ</name>
<keyword evidence="5" id="KW-0239">DNA-directed DNA polymerase</keyword>
<dbReference type="InterPro" id="IPR006172">
    <property type="entry name" value="DNA-dir_DNA_pol_B"/>
</dbReference>
<dbReference type="PANTHER" id="PTHR10322">
    <property type="entry name" value="DNA POLYMERASE CATALYTIC SUBUNIT"/>
    <property type="match status" value="1"/>
</dbReference>
<feature type="domain" description="DNA-directed DNA polymerase family B exonuclease" evidence="9">
    <location>
        <begin position="337"/>
        <end position="529"/>
    </location>
</feature>
<dbReference type="GO" id="GO:0006261">
    <property type="term" value="P:DNA-templated DNA replication"/>
    <property type="evidence" value="ECO:0007669"/>
    <property type="project" value="TreeGrafter"/>
</dbReference>
<reference evidence="10" key="1">
    <citation type="journal article" date="2020" name="Nature">
        <title>Giant virus diversity and host interactions through global metagenomics.</title>
        <authorList>
            <person name="Schulz F."/>
            <person name="Roux S."/>
            <person name="Paez-Espino D."/>
            <person name="Jungbluth S."/>
            <person name="Walsh D.A."/>
            <person name="Denef V.J."/>
            <person name="McMahon K.D."/>
            <person name="Konstantinidis K.T."/>
            <person name="Eloe-Fadrosh E.A."/>
            <person name="Kyrpides N.C."/>
            <person name="Woyke T."/>
        </authorList>
    </citation>
    <scope>NUCLEOTIDE SEQUENCE</scope>
    <source>
        <strain evidence="10">GVMAG-M-3300025138-11</strain>
    </source>
</reference>
<dbReference type="Pfam" id="PF03104">
    <property type="entry name" value="DNA_pol_B_exo1"/>
    <property type="match status" value="2"/>
</dbReference>
<dbReference type="GO" id="GO:0000166">
    <property type="term" value="F:nucleotide binding"/>
    <property type="evidence" value="ECO:0007669"/>
    <property type="project" value="InterPro"/>
</dbReference>
<dbReference type="InterPro" id="IPR036397">
    <property type="entry name" value="RNaseH_sf"/>
</dbReference>
<dbReference type="InterPro" id="IPR023211">
    <property type="entry name" value="DNA_pol_palm_dom_sf"/>
</dbReference>
<dbReference type="SUPFAM" id="SSF56672">
    <property type="entry name" value="DNA/RNA polymerases"/>
    <property type="match status" value="1"/>
</dbReference>
<keyword evidence="6" id="KW-0238">DNA-binding</keyword>
<dbReference type="Gene3D" id="3.30.420.10">
    <property type="entry name" value="Ribonuclease H-like superfamily/Ribonuclease H"/>
    <property type="match status" value="2"/>
</dbReference>
<comment type="similarity">
    <text evidence="1">Belongs to the DNA polymerase type-B family.</text>
</comment>
<sequence>MNNQKPINFQILDIHTENFTELNDISSNDSDEPKNKEDESKYRIIIFGKDDKERTYTLVVNDFTPYFYIRVPDNFTKDKLKILENWIKEPGPRKDNSYEDKGGGLWNKYHNCLLRLTLHHKMKFRGFNNKKKFKYVRLVFSNTDAMRNCINIFQKKIWDSKENKIKKVMPRNVPPIPGITDYYYKFELHENMIDPMLRFIHHRDIKPVGWITIPPNKYQHLHKFTTSDINIETRWTNVKFDENEKNVKIKILAYDIECDSSHGDFPLAIKDYLKMAREIVIEYDKYYKLGKLKDKTTKLDLIRRMLHCGFVKKPNDLNISQVYCKSQKNFNIEILDTIANSVLKCMAEYNSSVKTLEKNKILNKSIEKLNKLLNINLPQLEGDKTIQIGVSFINYGESKSYRNVMYTLGSCDQIKNTEVKTFDDEKQLLLAFKNLIIKEDPDIITGYNIDNFDTPWLFNRASELGIEEEFSELSKINDLQCQLKERQEKSGVGELVTVKYVNIPGRIQLDIYKLVQKGYNLNSYKLDNVSAEFIQGNIKDIKTSSNQTLIKTDNLRGLNVGNYIIFIEKDGYLDNKYLDGKKFEIRSIEDDTFTIDGMIDLDIMNKKYIWCLGKDDVSPQDIFNLQKGTSKDRYIIAKYCIMDVILCIELLLKLELITNSIGMANVCLIPLNWSIHRGQGVKILSLVSNILRKEDYLIPYLYKDSFTNESFEGAVVLPPYPGIYTDDPVAVLDYASLYPSSMIMGNLSHETICEDEYWLGQEGAKRLTKLGYSFYDVSYDTFDIIKTPAGSIKEKVKNGFKTVRFVKDGEKKGLIPRTLEHLLKARKSTRKKIKYNTVKLSSGKTYSGIVEKLENTTKITDKKTVEVSNDDIIEIKETYTKFEQNVLDGLQLAFKITANSLYGQIGARVGALFYREIAASTTSIGRQQLEIAQNYCEDEKNFEKILENGKKIYLKNKTVYGDTDSVFVRFDCRDNQGNKLKGKSALKETIKLAVQSEKGIKKLLLKPQDLEYEKTFWPFILFTKKRYVGNKYEFDVDKYKQTSMGIVTKRRDNAPIVKVIFGGIIDSIMKTTKIGPSIQFLQQTVSDLINSKYSLDALIISKTLSSYYKDPDRIAHKVLADRMGERDPGNKPQINDRIPYVYIQIDEKKIKGTVLQGDKIENPEYIIKNNLKPNYEFYITNQIMKPVCQIYGLCLEDIPDYKSNIDYDKMMKRFLNEGKDRLESTKKVLEKKQKEAGEILFGEILRKLANERTKSIEITKWFTRKVEKGSKKKKFIIKPKKNSTDSDYESTDDELNI</sequence>
<dbReference type="PRINTS" id="PR00106">
    <property type="entry name" value="DNAPOLB"/>
</dbReference>
<dbReference type="Gene3D" id="3.90.1600.10">
    <property type="entry name" value="Palm domain of DNA polymerase"/>
    <property type="match status" value="1"/>
</dbReference>
<dbReference type="InterPro" id="IPR042087">
    <property type="entry name" value="DNA_pol_B_thumb"/>
</dbReference>
<evidence type="ECO:0000256" key="7">
    <source>
        <dbReference type="ARBA" id="ARBA00049244"/>
    </source>
</evidence>
<dbReference type="InterPro" id="IPR043502">
    <property type="entry name" value="DNA/RNA_pol_sf"/>
</dbReference>
<feature type="domain" description="DNA-directed DNA polymerase family B multifunctional" evidence="8">
    <location>
        <begin position="669"/>
        <end position="837"/>
    </location>
</feature>
<feature type="domain" description="DNA-directed DNA polymerase family B multifunctional" evidence="8">
    <location>
        <begin position="875"/>
        <end position="1190"/>
    </location>
</feature>
<evidence type="ECO:0000259" key="9">
    <source>
        <dbReference type="Pfam" id="PF03104"/>
    </source>
</evidence>
<comment type="catalytic activity">
    <reaction evidence="7">
        <text>DNA(n) + a 2'-deoxyribonucleoside 5'-triphosphate = DNA(n+1) + diphosphate</text>
        <dbReference type="Rhea" id="RHEA:22508"/>
        <dbReference type="Rhea" id="RHEA-COMP:17339"/>
        <dbReference type="Rhea" id="RHEA-COMP:17340"/>
        <dbReference type="ChEBI" id="CHEBI:33019"/>
        <dbReference type="ChEBI" id="CHEBI:61560"/>
        <dbReference type="ChEBI" id="CHEBI:173112"/>
        <dbReference type="EC" id="2.7.7.7"/>
    </reaction>
</comment>
<dbReference type="EC" id="2.7.7.7" evidence="2"/>
<dbReference type="InterPro" id="IPR006134">
    <property type="entry name" value="DNA-dir_DNA_pol_B_multi_dom"/>
</dbReference>
<dbReference type="Pfam" id="PF00136">
    <property type="entry name" value="DNA_pol_B"/>
    <property type="match status" value="2"/>
</dbReference>
<dbReference type="GO" id="GO:0003887">
    <property type="term" value="F:DNA-directed DNA polymerase activity"/>
    <property type="evidence" value="ECO:0007669"/>
    <property type="project" value="UniProtKB-KW"/>
</dbReference>
<dbReference type="SUPFAM" id="SSF53098">
    <property type="entry name" value="Ribonuclease H-like"/>
    <property type="match status" value="1"/>
</dbReference>
<accession>A0A6C0IVV0</accession>
<evidence type="ECO:0000256" key="2">
    <source>
        <dbReference type="ARBA" id="ARBA00012417"/>
    </source>
</evidence>
<evidence type="ECO:0000256" key="1">
    <source>
        <dbReference type="ARBA" id="ARBA00005755"/>
    </source>
</evidence>
<evidence type="ECO:0000256" key="4">
    <source>
        <dbReference type="ARBA" id="ARBA00022695"/>
    </source>
</evidence>
<dbReference type="Gene3D" id="3.30.342.10">
    <property type="entry name" value="DNA Polymerase, chain B, domain 1"/>
    <property type="match status" value="1"/>
</dbReference>
<keyword evidence="4" id="KW-0548">Nucleotidyltransferase</keyword>
<dbReference type="InterPro" id="IPR017964">
    <property type="entry name" value="DNA-dir_DNA_pol_B_CS"/>
</dbReference>
<keyword evidence="3" id="KW-0808">Transferase</keyword>
<dbReference type="SMART" id="SM00486">
    <property type="entry name" value="POLBc"/>
    <property type="match status" value="1"/>
</dbReference>
<dbReference type="InterPro" id="IPR006133">
    <property type="entry name" value="DNA-dir_DNA_pol_B_exonuc"/>
</dbReference>
<dbReference type="GO" id="GO:0003677">
    <property type="term" value="F:DNA binding"/>
    <property type="evidence" value="ECO:0007669"/>
    <property type="project" value="UniProtKB-KW"/>
</dbReference>